<gene>
    <name evidence="2" type="ORF">ABUK86_24465</name>
</gene>
<dbReference type="InterPro" id="IPR006827">
    <property type="entry name" value="Lant_deHydtase_N"/>
</dbReference>
<dbReference type="Pfam" id="PF04738">
    <property type="entry name" value="Lant_dehydr_N"/>
    <property type="match status" value="1"/>
</dbReference>
<organism evidence="2 3">
    <name type="scientific">Nocardiopsis tropica</name>
    <dbReference type="NCBI Taxonomy" id="109330"/>
    <lineage>
        <taxon>Bacteria</taxon>
        <taxon>Bacillati</taxon>
        <taxon>Actinomycetota</taxon>
        <taxon>Actinomycetes</taxon>
        <taxon>Streptosporangiales</taxon>
        <taxon>Nocardiopsidaceae</taxon>
        <taxon>Nocardiopsis</taxon>
    </lineage>
</organism>
<evidence type="ECO:0000259" key="1">
    <source>
        <dbReference type="Pfam" id="PF04738"/>
    </source>
</evidence>
<dbReference type="Proteomes" id="UP001432401">
    <property type="component" value="Unassembled WGS sequence"/>
</dbReference>
<dbReference type="EMBL" id="JBEQNB010000014">
    <property type="protein sequence ID" value="MES0836953.1"/>
    <property type="molecule type" value="Genomic_DNA"/>
</dbReference>
<feature type="domain" description="Lantibiotic dehydratase N-terminal" evidence="1">
    <location>
        <begin position="53"/>
        <end position="692"/>
    </location>
</feature>
<evidence type="ECO:0000313" key="2">
    <source>
        <dbReference type="EMBL" id="MES0836953.1"/>
    </source>
</evidence>
<keyword evidence="3" id="KW-1185">Reference proteome</keyword>
<dbReference type="RefSeq" id="WP_352985845.1">
    <property type="nucleotide sequence ID" value="NZ_JBEQNA010000013.1"/>
</dbReference>
<sequence length="733" mass="78182">MASGEEQHAPWRVVGRPLVRASLLDDLPTDGVPDLSGSDPSPWLEWLRRAQEHPGLVEAIRHASPDLAAGVDALLDQDLAAARGRRARKVTAAVLRYVLRTHSRATPFGLFAGVAAATFAEHTRVVWGGAHRKVVSPGGAWVAETVGALEALPAVRERLLVVVNNTAVEEGGCLVVAQYARPVPGAPGADTEQVGIRISSAVRLVLESARQPVPWSVLRAKLAAEYPDEPAVSTDAMLTRLVQVQALLTSLAPASTETDPLDCLVSSLAQSNSCALPEARPLVSLLQEAHTAVEEHNRGGGSNTLREADKAVARVSRVQPLGVDARVDADLALPVAVARAAEQAAHMLTVLSPYPDGLPAWRAYREQFADRSGDALVPVSEVVHPQTGLGFPAGYATAADAEGRAEPLTGRDRWLLEQAQAAALDGRREISADALLDQMAARQSAPPLGNTELNLRVESPSRAALDSGRFRVAVLGASRSAATMAGRFAALAGVRGDLREAVSHTTSAGAVPVQLSFPALRARSAHLVRSGRLLDHVVSVGEYPLPGPGQLGVDDLAVGCDDDGLFLFSRALASRVEPVVPHALNLRYAPPLARFLAELPRAGRAVVIGFDWGAASSLPFLPRVRSGKVVLANARWRVRAADLPPRTASWPRWRREWALWAERRNLPGVVVLGRGDQRLRLDLAEPAHLFLLRAQVDKEGGTVLTEAPDPRSSGWCEGRPTEVLVQLCRKEAA</sequence>
<evidence type="ECO:0000313" key="3">
    <source>
        <dbReference type="Proteomes" id="UP001432401"/>
    </source>
</evidence>
<reference evidence="2 3" key="1">
    <citation type="submission" date="2024-06" db="EMBL/GenBank/DDBJ databases">
        <authorList>
            <person name="Bataeva Y.V."/>
            <person name="Grigorian L.N."/>
            <person name="Solomentsev V.I."/>
        </authorList>
    </citation>
    <scope>NUCLEOTIDE SEQUENCE [LARGE SCALE GENOMIC DNA]</scope>
    <source>
        <strain evidence="3">SCPM-O-B-12605 (RCAM04882)</strain>
    </source>
</reference>
<comment type="caution">
    <text evidence="2">The sequence shown here is derived from an EMBL/GenBank/DDBJ whole genome shotgun (WGS) entry which is preliminary data.</text>
</comment>
<proteinExistence type="predicted"/>
<name>A0ABV2A0S9_9ACTN</name>
<protein>
    <submittedName>
        <fullName evidence="2">Lantibiotic dehydratase family protein</fullName>
    </submittedName>
</protein>
<accession>A0ABV2A0S9</accession>